<reference evidence="1" key="1">
    <citation type="submission" date="2018-06" db="EMBL/GenBank/DDBJ databases">
        <authorList>
            <person name="Zhirakovskaya E."/>
        </authorList>
    </citation>
    <scope>NUCLEOTIDE SEQUENCE</scope>
</reference>
<dbReference type="AlphaFoldDB" id="A0A3B0W8S3"/>
<proteinExistence type="predicted"/>
<accession>A0A3B0W8S3</accession>
<name>A0A3B0W8S3_9ZZZZ</name>
<gene>
    <name evidence="1" type="ORF">MNBD_GAMMA04-1011</name>
</gene>
<protein>
    <submittedName>
        <fullName evidence="1">Uncharacterized protein</fullName>
    </submittedName>
</protein>
<feature type="non-terminal residue" evidence="1">
    <location>
        <position position="163"/>
    </location>
</feature>
<organism evidence="1">
    <name type="scientific">hydrothermal vent metagenome</name>
    <dbReference type="NCBI Taxonomy" id="652676"/>
    <lineage>
        <taxon>unclassified sequences</taxon>
        <taxon>metagenomes</taxon>
        <taxon>ecological metagenomes</taxon>
    </lineage>
</organism>
<dbReference type="EMBL" id="UOFB01000209">
    <property type="protein sequence ID" value="VAW47612.1"/>
    <property type="molecule type" value="Genomic_DNA"/>
</dbReference>
<evidence type="ECO:0000313" key="1">
    <source>
        <dbReference type="EMBL" id="VAW47612.1"/>
    </source>
</evidence>
<sequence>MLDSRQFFRCDVMLPMHMEPVDRYGQQLRSERRQLISREEEARLQEVNDSLNDYLQQVFERSPTASQVFTVLNTRLDFMWWMLDFIMESSDIGNQNDYKLRLKQDAEFRRPTSKKSSNIAPLILGLYDAIDGYVQELSAVVQSGVKSDEFVYQGLSQKRFDDK</sequence>